<dbReference type="InterPro" id="IPR042095">
    <property type="entry name" value="SUMF_sf"/>
</dbReference>
<dbReference type="SUPFAM" id="SSF56436">
    <property type="entry name" value="C-type lectin-like"/>
    <property type="match status" value="1"/>
</dbReference>
<feature type="region of interest" description="Disordered" evidence="1">
    <location>
        <begin position="695"/>
        <end position="720"/>
    </location>
</feature>
<dbReference type="InterPro" id="IPR016187">
    <property type="entry name" value="CTDL_fold"/>
</dbReference>
<evidence type="ECO:0000259" key="2">
    <source>
        <dbReference type="Pfam" id="PF03781"/>
    </source>
</evidence>
<protein>
    <recommendedName>
        <fullName evidence="2">Sulfatase-modifying factor enzyme-like domain-containing protein</fullName>
    </recommendedName>
</protein>
<dbReference type="Gene3D" id="3.90.1580.10">
    <property type="entry name" value="paralog of FGE (formylglycine-generating enzyme)"/>
    <property type="match status" value="1"/>
</dbReference>
<accession>A0A2H3LBK4</accession>
<dbReference type="RefSeq" id="WP_172450522.1">
    <property type="nucleotide sequence ID" value="NZ_LYXE01000022.1"/>
</dbReference>
<feature type="compositionally biased region" description="Low complexity" evidence="1">
    <location>
        <begin position="410"/>
        <end position="436"/>
    </location>
</feature>
<sequence length="742" mass="81268">MAFFSTTALSPGSPVFRGRAAELARLLRLCREEVTRYGVVYGGRQNGKTSLLFQLLGAVEQPTKLCRIDFQEIQGARPEQVFAYLAEQIDTVVPLGRDLGQIVNAPRLKARLTEALARPEVGRLVLMLDELGALPPDSREALGNALRSFFHNRLVSPPLQKLQIIFSGGVELYTMVVSEVSSLHSVCEEIYLPDLPAPEAVTLIADGLQAAGVEAVLSETLGRAVYAQVAGHPYLTQRMGELLASAHAAGTALSVANVELAATEIVADAPPLLRRIRDDLRTHQLEQAARRLLRDRPPFDRLDDDMVRLELIGLAKRDGTHWAPRNPLLAAVFHRLLGVAVPTPEQARPAIVAPDDPPTEAQLILAEKRRRLHALELTAARYGIDAPPHITIEIEDLRREIEDLRRTGEASTAHPAAASSDAAPTPADRAPPAVAEPLPPTPKPPISKPHEQPTQPPDPGAKKPAPAPRPQGQATRAALPPWVPALVKVPAGPFLMGSSDADTMATANEKPQHTLTLPDYWIGKTPVTNAQFRPFVEGDGYTNPAYWTKVGWAWREKEGIVKPGFWNDTKWNGNDYPVVGVSWFEAVAYCRWLSAQTGHTFRLPSEAEWEKAARGPDGLIWPWGHQWEVGRCNSTEAGIKKTSPVGQFAGGASPYGIFDMVSNVWEWCATPFGKKYPYQEEDEWAEAYVERTASPRLRGGSYGNEQKPARASSRNVSHFPRDRATDFGLRVASHSLLPGSES</sequence>
<dbReference type="PANTHER" id="PTHR23150">
    <property type="entry name" value="SULFATASE MODIFYING FACTOR 1, 2"/>
    <property type="match status" value="1"/>
</dbReference>
<feature type="domain" description="Sulfatase-modifying factor enzyme-like" evidence="2">
    <location>
        <begin position="484"/>
        <end position="732"/>
    </location>
</feature>
<name>A0A2H3LBK4_9CHLR</name>
<dbReference type="AlphaFoldDB" id="A0A2H3LBK4"/>
<feature type="compositionally biased region" description="Pro residues" evidence="1">
    <location>
        <begin position="437"/>
        <end position="447"/>
    </location>
</feature>
<dbReference type="GO" id="GO:0120147">
    <property type="term" value="F:formylglycine-generating oxidase activity"/>
    <property type="evidence" value="ECO:0007669"/>
    <property type="project" value="TreeGrafter"/>
</dbReference>
<dbReference type="Gene3D" id="3.40.50.300">
    <property type="entry name" value="P-loop containing nucleotide triphosphate hydrolases"/>
    <property type="match status" value="1"/>
</dbReference>
<feature type="compositionally biased region" description="Pro residues" evidence="1">
    <location>
        <begin position="454"/>
        <end position="469"/>
    </location>
</feature>
<comment type="caution">
    <text evidence="3">The sequence shown here is derived from an EMBL/GenBank/DDBJ whole genome shotgun (WGS) entry which is preliminary data.</text>
</comment>
<dbReference type="EMBL" id="LYXE01000022">
    <property type="protein sequence ID" value="PDW00941.1"/>
    <property type="molecule type" value="Genomic_DNA"/>
</dbReference>
<gene>
    <name evidence="3" type="ORF">A9Q02_21485</name>
</gene>
<evidence type="ECO:0000313" key="3">
    <source>
        <dbReference type="EMBL" id="PDW00941.1"/>
    </source>
</evidence>
<keyword evidence="4" id="KW-1185">Reference proteome</keyword>
<evidence type="ECO:0000313" key="4">
    <source>
        <dbReference type="Proteomes" id="UP000220922"/>
    </source>
</evidence>
<proteinExistence type="predicted"/>
<reference evidence="3 4" key="1">
    <citation type="submission" date="2016-05" db="EMBL/GenBank/DDBJ databases">
        <authorList>
            <person name="Lavstsen T."/>
            <person name="Jespersen J.S."/>
        </authorList>
    </citation>
    <scope>NUCLEOTIDE SEQUENCE [LARGE SCALE GENOMIC DNA]</scope>
    <source>
        <strain evidence="3 4">B7-9</strain>
    </source>
</reference>
<dbReference type="PANTHER" id="PTHR23150:SF19">
    <property type="entry name" value="FORMYLGLYCINE-GENERATING ENZYME"/>
    <property type="match status" value="1"/>
</dbReference>
<dbReference type="Pfam" id="PF03781">
    <property type="entry name" value="FGE-sulfatase"/>
    <property type="match status" value="1"/>
</dbReference>
<dbReference type="Proteomes" id="UP000220922">
    <property type="component" value="Unassembled WGS sequence"/>
</dbReference>
<dbReference type="InterPro" id="IPR027417">
    <property type="entry name" value="P-loop_NTPase"/>
</dbReference>
<dbReference type="SUPFAM" id="SSF52540">
    <property type="entry name" value="P-loop containing nucleoside triphosphate hydrolases"/>
    <property type="match status" value="1"/>
</dbReference>
<organism evidence="3 4">
    <name type="scientific">Candidatus Chloroploca asiatica</name>
    <dbReference type="NCBI Taxonomy" id="1506545"/>
    <lineage>
        <taxon>Bacteria</taxon>
        <taxon>Bacillati</taxon>
        <taxon>Chloroflexota</taxon>
        <taxon>Chloroflexia</taxon>
        <taxon>Chloroflexales</taxon>
        <taxon>Chloroflexineae</taxon>
        <taxon>Oscillochloridaceae</taxon>
        <taxon>Candidatus Chloroploca</taxon>
    </lineage>
</organism>
<dbReference type="Pfam" id="PF14516">
    <property type="entry name" value="AAA_35"/>
    <property type="match status" value="1"/>
</dbReference>
<feature type="region of interest" description="Disordered" evidence="1">
    <location>
        <begin position="405"/>
        <end position="481"/>
    </location>
</feature>
<dbReference type="InterPro" id="IPR051043">
    <property type="entry name" value="Sulfatase_Mod_Factor_Kinase"/>
</dbReference>
<dbReference type="InterPro" id="IPR005532">
    <property type="entry name" value="SUMF_dom"/>
</dbReference>
<evidence type="ECO:0000256" key="1">
    <source>
        <dbReference type="SAM" id="MobiDB-lite"/>
    </source>
</evidence>